<keyword evidence="2" id="KW-1185">Reference proteome</keyword>
<evidence type="ECO:0000313" key="1">
    <source>
        <dbReference type="EMBL" id="TKK90360.1"/>
    </source>
</evidence>
<dbReference type="EMBL" id="SZQA01000003">
    <property type="protein sequence ID" value="TKK90360.1"/>
    <property type="molecule type" value="Genomic_DNA"/>
</dbReference>
<protein>
    <submittedName>
        <fullName evidence="1">Uncharacterized protein</fullName>
    </submittedName>
</protein>
<name>A0A4U3MMY7_9ACTN</name>
<proteinExistence type="predicted"/>
<organism evidence="1 2">
    <name type="scientific">Herbidospora galbida</name>
    <dbReference type="NCBI Taxonomy" id="2575442"/>
    <lineage>
        <taxon>Bacteria</taxon>
        <taxon>Bacillati</taxon>
        <taxon>Actinomycetota</taxon>
        <taxon>Actinomycetes</taxon>
        <taxon>Streptosporangiales</taxon>
        <taxon>Streptosporangiaceae</taxon>
        <taxon>Herbidospora</taxon>
    </lineage>
</organism>
<dbReference type="Proteomes" id="UP000308705">
    <property type="component" value="Unassembled WGS sequence"/>
</dbReference>
<comment type="caution">
    <text evidence="1">The sequence shown here is derived from an EMBL/GenBank/DDBJ whole genome shotgun (WGS) entry which is preliminary data.</text>
</comment>
<sequence length="101" mass="11410">MNGQPSACDHHSPPPAFCVEPEQVHWRPAQSAERFARKPHVIAWTCDCQPIVYEQLMAGGSYLIRRTDQSDHLNVVQLETAPTDRKEADALWRRIMSGTAV</sequence>
<reference evidence="1 2" key="1">
    <citation type="submission" date="2019-04" db="EMBL/GenBank/DDBJ databases">
        <title>Herbidospora sp. NEAU-GS14.nov., a novel actinomycete isolated from soil.</title>
        <authorList>
            <person name="Han L."/>
        </authorList>
    </citation>
    <scope>NUCLEOTIDE SEQUENCE [LARGE SCALE GENOMIC DNA]</scope>
    <source>
        <strain evidence="1 2">NEAU-GS14</strain>
    </source>
</reference>
<evidence type="ECO:0000313" key="2">
    <source>
        <dbReference type="Proteomes" id="UP000308705"/>
    </source>
</evidence>
<dbReference type="OrthoDB" id="3539821at2"/>
<dbReference type="RefSeq" id="WP_137245834.1">
    <property type="nucleotide sequence ID" value="NZ_SZQA01000003.1"/>
</dbReference>
<accession>A0A4U3MMY7</accession>
<dbReference type="AlphaFoldDB" id="A0A4U3MMY7"/>
<gene>
    <name evidence="1" type="ORF">FDA94_04965</name>
</gene>